<accession>A0A1L0GI58</accession>
<evidence type="ECO:0000313" key="2">
    <source>
        <dbReference type="Proteomes" id="UP000182334"/>
    </source>
</evidence>
<evidence type="ECO:0000313" key="1">
    <source>
        <dbReference type="EMBL" id="SGZ55893.1"/>
    </source>
</evidence>
<gene>
    <name evidence="1" type="ORF">SAMEA4029010_CIC11G00000004818</name>
</gene>
<keyword evidence="2" id="KW-1185">Reference proteome</keyword>
<dbReference type="AlphaFoldDB" id="A0A1L0GI58"/>
<proteinExistence type="predicted"/>
<dbReference type="OrthoDB" id="4076200at2759"/>
<name>A0A1L0GI58_9ASCO</name>
<dbReference type="Pfam" id="PF07957">
    <property type="entry name" value="DUF3294"/>
    <property type="match status" value="1"/>
</dbReference>
<dbReference type="STRING" id="45354.A0A1L0GI58"/>
<dbReference type="EMBL" id="LT635760">
    <property type="protein sequence ID" value="SGZ55893.1"/>
    <property type="molecule type" value="Genomic_DNA"/>
</dbReference>
<sequence length="210" mass="24048">MSNEDLNEKIKELYALVHKQSEVIAQTGKQLMEIQVKDVKSKMAQMDTKPQTIDTEDFVTNEDIVQLVGELQSQLDFLEDRTVKRAFNTHIDGSSAPTSRIAPLCNRFGEPAPSEFPETVEDLQKISPENLLHLAEYYELIVENEPNPELEEIINSDTFTKEDAEKLLGPAQLNQTTEEKLKLFSKDDLNELFDEFTRYIGVRIRRGSGW</sequence>
<organism evidence="1 2">
    <name type="scientific">Sungouiella intermedia</name>
    <dbReference type="NCBI Taxonomy" id="45354"/>
    <lineage>
        <taxon>Eukaryota</taxon>
        <taxon>Fungi</taxon>
        <taxon>Dikarya</taxon>
        <taxon>Ascomycota</taxon>
        <taxon>Saccharomycotina</taxon>
        <taxon>Pichiomycetes</taxon>
        <taxon>Metschnikowiaceae</taxon>
        <taxon>Sungouiella</taxon>
    </lineage>
</organism>
<dbReference type="Proteomes" id="UP000182334">
    <property type="component" value="Chromosome V"/>
</dbReference>
<protein>
    <submittedName>
        <fullName evidence="1">CIC11C00000004818</fullName>
    </submittedName>
</protein>
<reference evidence="1 2" key="1">
    <citation type="submission" date="2016-10" db="EMBL/GenBank/DDBJ databases">
        <authorList>
            <person name="de Groot N.N."/>
        </authorList>
    </citation>
    <scope>NUCLEOTIDE SEQUENCE [LARGE SCALE GENOMIC DNA]</scope>
    <source>
        <strain evidence="1 2">CBS 141442</strain>
    </source>
</reference>
<dbReference type="InterPro" id="IPR012917">
    <property type="entry name" value="DUF3294"/>
</dbReference>